<dbReference type="RefSeq" id="WP_110565784.1">
    <property type="nucleotide sequence ID" value="NZ_PYBV01000029.1"/>
</dbReference>
<dbReference type="CDD" id="cd02440">
    <property type="entry name" value="AdoMet_MTases"/>
    <property type="match status" value="1"/>
</dbReference>
<keyword evidence="2" id="KW-0808">Transferase</keyword>
<dbReference type="EMBL" id="PYBV01000029">
    <property type="protein sequence ID" value="PYC66953.1"/>
    <property type="molecule type" value="Genomic_DNA"/>
</dbReference>
<feature type="domain" description="Methyltransferase" evidence="1">
    <location>
        <begin position="43"/>
        <end position="133"/>
    </location>
</feature>
<evidence type="ECO:0000313" key="3">
    <source>
        <dbReference type="Proteomes" id="UP000248333"/>
    </source>
</evidence>
<sequence>MYRSEDAQLYDLVHQGRGKDYAAEAAEVTGLILARRPEAMSLLDVACGTGEHLQHLVGTFPDVAGLDLSEDMLVTAKSRLPGVPLHQGDMLDFALGRRFDAVTCLFSSIGHMRDTDELTRALSRFAAHTVPGGVAVIDPWWFPETFLPGYVAGDVVRADERTVARVSHASREANATRMNVHYLVADPEAGVRHLEESTLITLFTRDEYEVAFRRSGWEPSYVDQGPGARGLFVAVRGQD</sequence>
<dbReference type="Pfam" id="PF13649">
    <property type="entry name" value="Methyltransf_25"/>
    <property type="match status" value="1"/>
</dbReference>
<evidence type="ECO:0000259" key="1">
    <source>
        <dbReference type="Pfam" id="PF13649"/>
    </source>
</evidence>
<proteinExistence type="predicted"/>
<gene>
    <name evidence="2" type="ORF">C7C45_23020</name>
</gene>
<dbReference type="Proteomes" id="UP000248333">
    <property type="component" value="Unassembled WGS sequence"/>
</dbReference>
<dbReference type="GO" id="GO:0032259">
    <property type="term" value="P:methylation"/>
    <property type="evidence" value="ECO:0007669"/>
    <property type="project" value="UniProtKB-KW"/>
</dbReference>
<dbReference type="AlphaFoldDB" id="A0A318NJK0"/>
<dbReference type="Gene3D" id="2.20.130.10">
    <property type="entry name" value="CAC2371-like domains"/>
    <property type="match status" value="1"/>
</dbReference>
<dbReference type="PANTHER" id="PTHR43464:SF23">
    <property type="entry name" value="JUVENILE HORMONE ACID O-METHYLTRANSFERASE"/>
    <property type="match status" value="1"/>
</dbReference>
<dbReference type="GO" id="GO:0010420">
    <property type="term" value="F:polyprenyldihydroxybenzoate methyltransferase activity"/>
    <property type="evidence" value="ECO:0007669"/>
    <property type="project" value="TreeGrafter"/>
</dbReference>
<dbReference type="OrthoDB" id="189743at2"/>
<dbReference type="InterPro" id="IPR041698">
    <property type="entry name" value="Methyltransf_25"/>
</dbReference>
<name>A0A318NJK0_9ACTN</name>
<organism evidence="2 3">
    <name type="scientific">Micromonospora arborensis</name>
    <dbReference type="NCBI Taxonomy" id="2116518"/>
    <lineage>
        <taxon>Bacteria</taxon>
        <taxon>Bacillati</taxon>
        <taxon>Actinomycetota</taxon>
        <taxon>Actinomycetes</taxon>
        <taxon>Micromonosporales</taxon>
        <taxon>Micromonosporaceae</taxon>
        <taxon>Micromonospora</taxon>
    </lineage>
</organism>
<dbReference type="SUPFAM" id="SSF53335">
    <property type="entry name" value="S-adenosyl-L-methionine-dependent methyltransferases"/>
    <property type="match status" value="1"/>
</dbReference>
<keyword evidence="2" id="KW-0489">Methyltransferase</keyword>
<reference evidence="2 3" key="1">
    <citation type="submission" date="2018-03" db="EMBL/GenBank/DDBJ databases">
        <title>Bioinformatic expansion and discovery of thiopeptide antibiotics.</title>
        <authorList>
            <person name="Schwalen C.J."/>
            <person name="Hudson G.A."/>
            <person name="Mitchell D.A."/>
        </authorList>
    </citation>
    <scope>NUCLEOTIDE SEQUENCE [LARGE SCALE GENOMIC DNA]</scope>
    <source>
        <strain evidence="2 3">NRRL 8041</strain>
    </source>
</reference>
<comment type="caution">
    <text evidence="2">The sequence shown here is derived from an EMBL/GenBank/DDBJ whole genome shotgun (WGS) entry which is preliminary data.</text>
</comment>
<keyword evidence="3" id="KW-1185">Reference proteome</keyword>
<protein>
    <submittedName>
        <fullName evidence="2">SAM-dependent methyltransferase</fullName>
    </submittedName>
</protein>
<evidence type="ECO:0000313" key="2">
    <source>
        <dbReference type="EMBL" id="PYC66953.1"/>
    </source>
</evidence>
<accession>A0A318NJK0</accession>
<dbReference type="PANTHER" id="PTHR43464">
    <property type="entry name" value="METHYLTRANSFERASE"/>
    <property type="match status" value="1"/>
</dbReference>
<dbReference type="Gene3D" id="3.40.50.150">
    <property type="entry name" value="Vaccinia Virus protein VP39"/>
    <property type="match status" value="1"/>
</dbReference>
<dbReference type="InterPro" id="IPR029063">
    <property type="entry name" value="SAM-dependent_MTases_sf"/>
</dbReference>